<dbReference type="SUPFAM" id="SSF53335">
    <property type="entry name" value="S-adenosyl-L-methionine-dependent methyltransferases"/>
    <property type="match status" value="1"/>
</dbReference>
<dbReference type="Gene3D" id="3.40.50.150">
    <property type="entry name" value="Vaccinia Virus protein VP39"/>
    <property type="match status" value="1"/>
</dbReference>
<reference evidence="6" key="1">
    <citation type="journal article" date="2014" name="Genome Announc.">
        <title>Genome sequence and annotation of Acremonium chrysogenum, producer of the beta-lactam antibiotic cephalosporin C.</title>
        <authorList>
            <person name="Terfehr D."/>
            <person name="Dahlmann T.A."/>
            <person name="Specht T."/>
            <person name="Zadra I."/>
            <person name="Kuernsteiner H."/>
            <person name="Kueck U."/>
        </authorList>
    </citation>
    <scope>NUCLEOTIDE SEQUENCE [LARGE SCALE GENOMIC DNA]</scope>
    <source>
        <strain evidence="6">ATCC 11550 / CBS 779.69 / DSM 880 / IAM 14645 / JCM 23072 / IMI 49137</strain>
    </source>
</reference>
<keyword evidence="3 5" id="KW-0808">Transferase</keyword>
<sequence>MSSLPFTKVISWDEYMKHRPPYPPSMWKLWLDYHQGPLASIHDVGAGGGVASHDLATRTSAKRIFLSDPGKEHLDFAERMLRARHPAVEFTFSNTPAEEPWLEDGSVDMVVCCEALHWVDVDRGMPVMARSLRPGGTFAAVYYLPFPEIRNSKRAQEGQTRLLDDFGRNTPDSAVQHPAWRRGFSNSNAGMDFVPFDPQVWQDVRRMEINTNGGDWPSSASIAQRFGEAPSCVEEGCVKERWEDESWMRTESVETLRQILQKFLGAPDETWECDAWREVLEGAKEVGGQLELAFQAAMVLARKK</sequence>
<dbReference type="CDD" id="cd02440">
    <property type="entry name" value="AdoMet_MTases"/>
    <property type="match status" value="1"/>
</dbReference>
<evidence type="ECO:0000256" key="3">
    <source>
        <dbReference type="ARBA" id="ARBA00022679"/>
    </source>
</evidence>
<dbReference type="InterPro" id="IPR029063">
    <property type="entry name" value="SAM-dependent_MTases_sf"/>
</dbReference>
<dbReference type="HOGENOM" id="CLU_049344_0_1_1"/>
<name>A0A086T445_HAPC1</name>
<evidence type="ECO:0000313" key="6">
    <source>
        <dbReference type="Proteomes" id="UP000029964"/>
    </source>
</evidence>
<gene>
    <name evidence="5" type="ORF">ACRE_050720</name>
</gene>
<dbReference type="InterPro" id="IPR051052">
    <property type="entry name" value="Diverse_substrate_MTase"/>
</dbReference>
<keyword evidence="2 5" id="KW-0489">Methyltransferase</keyword>
<dbReference type="InterPro" id="IPR013216">
    <property type="entry name" value="Methyltransf_11"/>
</dbReference>
<dbReference type="OrthoDB" id="10027013at2759"/>
<dbReference type="STRING" id="857340.A0A086T445"/>
<dbReference type="Pfam" id="PF08241">
    <property type="entry name" value="Methyltransf_11"/>
    <property type="match status" value="1"/>
</dbReference>
<evidence type="ECO:0000259" key="4">
    <source>
        <dbReference type="Pfam" id="PF08241"/>
    </source>
</evidence>
<evidence type="ECO:0000256" key="2">
    <source>
        <dbReference type="ARBA" id="ARBA00022603"/>
    </source>
</evidence>
<dbReference type="AlphaFoldDB" id="A0A086T445"/>
<comment type="similarity">
    <text evidence="1">Belongs to the methyltransferase superfamily.</text>
</comment>
<feature type="domain" description="Methyltransferase type 11" evidence="4">
    <location>
        <begin position="43"/>
        <end position="139"/>
    </location>
</feature>
<protein>
    <submittedName>
        <fullName evidence="5">S-adenosylmethionine-dependent methyltransferase-like protein</fullName>
    </submittedName>
</protein>
<accession>A0A086T445</accession>
<evidence type="ECO:0000256" key="1">
    <source>
        <dbReference type="ARBA" id="ARBA00008361"/>
    </source>
</evidence>
<organism evidence="5 6">
    <name type="scientific">Hapsidospora chrysogenum (strain ATCC 11550 / CBS 779.69 / DSM 880 / IAM 14645 / JCM 23072 / IMI 49137)</name>
    <name type="common">Acremonium chrysogenum</name>
    <dbReference type="NCBI Taxonomy" id="857340"/>
    <lineage>
        <taxon>Eukaryota</taxon>
        <taxon>Fungi</taxon>
        <taxon>Dikarya</taxon>
        <taxon>Ascomycota</taxon>
        <taxon>Pezizomycotina</taxon>
        <taxon>Sordariomycetes</taxon>
        <taxon>Hypocreomycetidae</taxon>
        <taxon>Hypocreales</taxon>
        <taxon>Bionectriaceae</taxon>
        <taxon>Hapsidospora</taxon>
    </lineage>
</organism>
<dbReference type="PANTHER" id="PTHR44942:SF4">
    <property type="entry name" value="METHYLTRANSFERASE TYPE 11 DOMAIN-CONTAINING PROTEIN"/>
    <property type="match status" value="1"/>
</dbReference>
<keyword evidence="6" id="KW-1185">Reference proteome</keyword>
<comment type="caution">
    <text evidence="5">The sequence shown here is derived from an EMBL/GenBank/DDBJ whole genome shotgun (WGS) entry which is preliminary data.</text>
</comment>
<dbReference type="GO" id="GO:0008757">
    <property type="term" value="F:S-adenosylmethionine-dependent methyltransferase activity"/>
    <property type="evidence" value="ECO:0007669"/>
    <property type="project" value="InterPro"/>
</dbReference>
<dbReference type="EMBL" id="JPKY01000054">
    <property type="protein sequence ID" value="KFH44127.1"/>
    <property type="molecule type" value="Genomic_DNA"/>
</dbReference>
<dbReference type="Proteomes" id="UP000029964">
    <property type="component" value="Unassembled WGS sequence"/>
</dbReference>
<dbReference type="GO" id="GO:0032259">
    <property type="term" value="P:methylation"/>
    <property type="evidence" value="ECO:0007669"/>
    <property type="project" value="UniProtKB-KW"/>
</dbReference>
<proteinExistence type="inferred from homology"/>
<dbReference type="PANTHER" id="PTHR44942">
    <property type="entry name" value="METHYLTRANSF_11 DOMAIN-CONTAINING PROTEIN"/>
    <property type="match status" value="1"/>
</dbReference>
<evidence type="ECO:0000313" key="5">
    <source>
        <dbReference type="EMBL" id="KFH44127.1"/>
    </source>
</evidence>